<dbReference type="RefSeq" id="WP_151623588.1">
    <property type="nucleotide sequence ID" value="NZ_CP043028.1"/>
</dbReference>
<dbReference type="Pfam" id="PF02195">
    <property type="entry name" value="ParB_N"/>
    <property type="match status" value="1"/>
</dbReference>
<dbReference type="KEGG" id="pxv:FXF36_09695"/>
<dbReference type="Proteomes" id="UP000327030">
    <property type="component" value="Chromosome 1"/>
</dbReference>
<accession>A0A5P6VV02</accession>
<reference evidence="3" key="1">
    <citation type="submission" date="2019-08" db="EMBL/GenBank/DDBJ databases">
        <title>Complete Genome Sequence of the Polysaccharide-Degrading Rumen Bacterium Pseudobutyrivibrio xylanivorans MA3014.</title>
        <authorList>
            <person name="Palevich N."/>
            <person name="Maclean P.H."/>
            <person name="Kelly W.J."/>
            <person name="Leahy S.C."/>
            <person name="Rakonjac J."/>
            <person name="Attwood G.T."/>
        </authorList>
    </citation>
    <scope>NUCLEOTIDE SEQUENCE [LARGE SCALE GENOMIC DNA]</scope>
    <source>
        <strain evidence="3">MA3014</strain>
    </source>
</reference>
<dbReference type="EMBL" id="CP043028">
    <property type="protein sequence ID" value="QFJ55114.1"/>
    <property type="molecule type" value="Genomic_DNA"/>
</dbReference>
<evidence type="ECO:0000259" key="1">
    <source>
        <dbReference type="Pfam" id="PF02195"/>
    </source>
</evidence>
<dbReference type="AlphaFoldDB" id="A0A5P6VV02"/>
<dbReference type="SUPFAM" id="SSF110849">
    <property type="entry name" value="ParB/Sulfiredoxin"/>
    <property type="match status" value="1"/>
</dbReference>
<organism evidence="2 3">
    <name type="scientific">Pseudobutyrivibrio xylanivorans</name>
    <dbReference type="NCBI Taxonomy" id="185007"/>
    <lineage>
        <taxon>Bacteria</taxon>
        <taxon>Bacillati</taxon>
        <taxon>Bacillota</taxon>
        <taxon>Clostridia</taxon>
        <taxon>Lachnospirales</taxon>
        <taxon>Lachnospiraceae</taxon>
        <taxon>Pseudobutyrivibrio</taxon>
    </lineage>
</organism>
<protein>
    <submittedName>
        <fullName evidence="2">Transcriptional regulator</fullName>
    </submittedName>
</protein>
<dbReference type="InterPro" id="IPR036086">
    <property type="entry name" value="ParB/Sulfiredoxin_sf"/>
</dbReference>
<evidence type="ECO:0000313" key="3">
    <source>
        <dbReference type="Proteomes" id="UP000327030"/>
    </source>
</evidence>
<sequence>MADFEKILAEEVKNYNRLSFPVKANLLERAIIRRARITKVHPNPDDEFCKPNVGPNYSKISDYIYRIGNDGTFLKTDPARESIIVEKIHPEGYKILNGHHRWAAYYKLGRKYVPIKLVNLTSQEDLERLLKASNHNKRVLIDFDQVIFRESGEMENELMFPLNRIYSERIRKGIPALFHFFISAGYDIWLFTDRLHSLEYMKNLFKLYHAEITGIITGFKRIPEFNPAVAKSIDDMFNNKYTLTLHIYNDKLYWVDRAAKVSKVFDLEDSNWSTTIKNIIGEMEENAKDD</sequence>
<dbReference type="Gene3D" id="3.90.1530.10">
    <property type="entry name" value="Conserved hypothetical protein from pyrococcus furiosus pfu- 392566-001, ParB domain"/>
    <property type="match status" value="1"/>
</dbReference>
<dbReference type="OrthoDB" id="5431593at2"/>
<proteinExistence type="predicted"/>
<name>A0A5P6VV02_PSEXY</name>
<gene>
    <name evidence="2" type="ORF">FXF36_09695</name>
</gene>
<feature type="domain" description="ParB-like N-terminal" evidence="1">
    <location>
        <begin position="82"/>
        <end position="130"/>
    </location>
</feature>
<evidence type="ECO:0000313" key="2">
    <source>
        <dbReference type="EMBL" id="QFJ55114.1"/>
    </source>
</evidence>
<dbReference type="InterPro" id="IPR003115">
    <property type="entry name" value="ParB_N"/>
</dbReference>